<proteinExistence type="predicted"/>
<keyword evidence="2" id="KW-1185">Reference proteome</keyword>
<accession>A0AA88PCA2</accession>
<reference evidence="1" key="1">
    <citation type="submission" date="2023-08" db="EMBL/GenBank/DDBJ databases">
        <title>Chromosome-level Genome Assembly of mud carp (Cirrhinus molitorella).</title>
        <authorList>
            <person name="Liu H."/>
        </authorList>
    </citation>
    <scope>NUCLEOTIDE SEQUENCE</scope>
    <source>
        <strain evidence="1">Prfri</strain>
        <tissue evidence="1">Muscle</tissue>
    </source>
</reference>
<name>A0AA88PCA2_9TELE</name>
<comment type="caution">
    <text evidence="1">The sequence shown here is derived from an EMBL/GenBank/DDBJ whole genome shotgun (WGS) entry which is preliminary data.</text>
</comment>
<dbReference type="AlphaFoldDB" id="A0AA88PCA2"/>
<protein>
    <submittedName>
        <fullName evidence="1">Uncharacterized protein</fullName>
    </submittedName>
</protein>
<dbReference type="EMBL" id="JAUYZG010000021">
    <property type="protein sequence ID" value="KAK2874672.1"/>
    <property type="molecule type" value="Genomic_DNA"/>
</dbReference>
<gene>
    <name evidence="1" type="ORF">Q8A67_021825</name>
</gene>
<organism evidence="1 2">
    <name type="scientific">Cirrhinus molitorella</name>
    <name type="common">mud carp</name>
    <dbReference type="NCBI Taxonomy" id="172907"/>
    <lineage>
        <taxon>Eukaryota</taxon>
        <taxon>Metazoa</taxon>
        <taxon>Chordata</taxon>
        <taxon>Craniata</taxon>
        <taxon>Vertebrata</taxon>
        <taxon>Euteleostomi</taxon>
        <taxon>Actinopterygii</taxon>
        <taxon>Neopterygii</taxon>
        <taxon>Teleostei</taxon>
        <taxon>Ostariophysi</taxon>
        <taxon>Cypriniformes</taxon>
        <taxon>Cyprinidae</taxon>
        <taxon>Labeoninae</taxon>
        <taxon>Labeonini</taxon>
        <taxon>Cirrhinus</taxon>
    </lineage>
</organism>
<sequence length="256" mass="28987">MFVSSVFQVNRPVDQLLLMRLPLESDGILGHAEQTVAAELMKAHFLQTLEAFTYVPAVTHCVLNVSFSRSQGTVGTRRNRKSRAVCADKYRRAASDLRSCFDGCSRDALLFSGAAKFPVKKEFDRVCASLELRFTLESWNLPPERMSLRSFRVCDEVWSSSLRVCALVRAEETHFSPTLEGLRRLSASERSGIWLGDLSGFRDHLSVWSLTRVFSRRTGPAVITRLWAPQGRLFDPLRPVRGALMLFTITEVFVFH</sequence>
<dbReference type="Proteomes" id="UP001187343">
    <property type="component" value="Unassembled WGS sequence"/>
</dbReference>
<evidence type="ECO:0000313" key="1">
    <source>
        <dbReference type="EMBL" id="KAK2874672.1"/>
    </source>
</evidence>
<evidence type="ECO:0000313" key="2">
    <source>
        <dbReference type="Proteomes" id="UP001187343"/>
    </source>
</evidence>